<accession>A0A0E9X0J7</accession>
<dbReference type="EMBL" id="GBXM01013177">
    <property type="protein sequence ID" value="JAH95400.1"/>
    <property type="molecule type" value="Transcribed_RNA"/>
</dbReference>
<protein>
    <submittedName>
        <fullName evidence="1">Uncharacterized protein</fullName>
    </submittedName>
</protein>
<organism evidence="1">
    <name type="scientific">Anguilla anguilla</name>
    <name type="common">European freshwater eel</name>
    <name type="synonym">Muraena anguilla</name>
    <dbReference type="NCBI Taxonomy" id="7936"/>
    <lineage>
        <taxon>Eukaryota</taxon>
        <taxon>Metazoa</taxon>
        <taxon>Chordata</taxon>
        <taxon>Craniata</taxon>
        <taxon>Vertebrata</taxon>
        <taxon>Euteleostomi</taxon>
        <taxon>Actinopterygii</taxon>
        <taxon>Neopterygii</taxon>
        <taxon>Teleostei</taxon>
        <taxon>Anguilliformes</taxon>
        <taxon>Anguillidae</taxon>
        <taxon>Anguilla</taxon>
    </lineage>
</organism>
<reference evidence="1" key="2">
    <citation type="journal article" date="2015" name="Fish Shellfish Immunol.">
        <title>Early steps in the European eel (Anguilla anguilla)-Vibrio vulnificus interaction in the gills: Role of the RtxA13 toxin.</title>
        <authorList>
            <person name="Callol A."/>
            <person name="Pajuelo D."/>
            <person name="Ebbesson L."/>
            <person name="Teles M."/>
            <person name="MacKenzie S."/>
            <person name="Amaro C."/>
        </authorList>
    </citation>
    <scope>NUCLEOTIDE SEQUENCE</scope>
</reference>
<evidence type="ECO:0000313" key="1">
    <source>
        <dbReference type="EMBL" id="JAH95400.1"/>
    </source>
</evidence>
<name>A0A0E9X0J7_ANGAN</name>
<reference evidence="1" key="1">
    <citation type="submission" date="2014-11" db="EMBL/GenBank/DDBJ databases">
        <authorList>
            <person name="Amaro Gonzalez C."/>
        </authorList>
    </citation>
    <scope>NUCLEOTIDE SEQUENCE</scope>
</reference>
<dbReference type="AlphaFoldDB" id="A0A0E9X0J7"/>
<sequence length="59" mass="6680">MSSKHKSDISIHNNLSESSVILVSTCANKFSDYTNLVSHAKDQWLQHMPQSDETPPTMY</sequence>
<proteinExistence type="predicted"/>